<organism evidence="2">
    <name type="scientific">uncultured marine virus</name>
    <dbReference type="NCBI Taxonomy" id="186617"/>
    <lineage>
        <taxon>Viruses</taxon>
        <taxon>environmental samples</taxon>
    </lineage>
</organism>
<dbReference type="EMBL" id="KR029582">
    <property type="protein sequence ID" value="AKH46401.1"/>
    <property type="molecule type" value="Genomic_DNA"/>
</dbReference>
<protein>
    <submittedName>
        <fullName evidence="2">Uncharacterized protein</fullName>
    </submittedName>
</protein>
<reference evidence="2" key="1">
    <citation type="journal article" date="2015" name="Front. Microbiol.">
        <title>Combining genomic sequencing methods to explore viral diversity and reveal potential virus-host interactions.</title>
        <authorList>
            <person name="Chow C.E."/>
            <person name="Winget D.M."/>
            <person name="White R.A.III."/>
            <person name="Hallam S.J."/>
            <person name="Suttle C.A."/>
        </authorList>
    </citation>
    <scope>NUCLEOTIDE SEQUENCE</scope>
    <source>
        <strain evidence="2">Anoxic3_7</strain>
    </source>
</reference>
<proteinExistence type="predicted"/>
<evidence type="ECO:0000313" key="2">
    <source>
        <dbReference type="EMBL" id="AKH46401.1"/>
    </source>
</evidence>
<evidence type="ECO:0000256" key="1">
    <source>
        <dbReference type="SAM" id="Phobius"/>
    </source>
</evidence>
<keyword evidence="1" id="KW-0472">Membrane</keyword>
<keyword evidence="1" id="KW-1133">Transmembrane helix</keyword>
<feature type="transmembrane region" description="Helical" evidence="1">
    <location>
        <begin position="15"/>
        <end position="48"/>
    </location>
</feature>
<accession>A0A0F7L5V6</accession>
<sequence>MSEIFERTMELAKWFLIILGLILLGIFLIVCVVFLLGSGPLGWFILFLLVTRML</sequence>
<keyword evidence="1" id="KW-0812">Transmembrane</keyword>
<reference evidence="2" key="2">
    <citation type="submission" date="2015-03" db="EMBL/GenBank/DDBJ databases">
        <authorList>
            <person name="Chow C.-E.T."/>
            <person name="Winget D.M."/>
            <person name="White R.A.III."/>
            <person name="Hallam S.J."/>
            <person name="Suttle C.A."/>
        </authorList>
    </citation>
    <scope>NUCLEOTIDE SEQUENCE</scope>
    <source>
        <strain evidence="2">Anoxic3_7</strain>
    </source>
</reference>
<name>A0A0F7L5V6_9VIRU</name>